<dbReference type="AlphaFoldDB" id="A0A7R7VRY6"/>
<evidence type="ECO:0000313" key="6">
    <source>
        <dbReference type="Proteomes" id="UP000637239"/>
    </source>
</evidence>
<sequence>MGMFNYFTTISLLLYQVAATSTPTAQTLNGTYSGLYSQSFNQDFFLGIPYLQAPVGNRRFHPADSLTSAWNGTVAATSYAPSCVGYDTSVDVSEMAEDCLYLNVIRPHAVSDSAKLPVVVFLHGGGFWGGSASESRYNLSYIVDQSTKLGQPILAISFNYRLSAWGFMYSNEVRDTGATNIGLRDQRFALAWIQENIAGFGGDPAKVTLWGQDAGASSIGFQITAYEGRNDSLLRAAIMESGNPTPIQGLNGTQYYQPMYDAIVQRVSPSAAYAAENGMSGSNTCFEATDRMNCLRNVSFSDINEAINSTNPRGWFPVIDGNIVTQQASRSLFTKKYLGVPIILGANTDEGSFYMPDSKITTDAEFVDLITNPQSYNVAPGIALPKVLVNQLAKAYSNVSSSPYIKAKIYQSDATINANRRQACQVYAKAGIPTYCYRFNVPVSGHFTAQHGDELPYVFNNAQSYVSDKSRAQLATDMTSSWVSFIATLDPNAWKNKTNASASSVTPTWPRYVYGNAREMVFDEDGKSHVESDNWRVTQVSLINGPSGIAVAYQR</sequence>
<dbReference type="RefSeq" id="XP_043138103.1">
    <property type="nucleotide sequence ID" value="XM_043280534.1"/>
</dbReference>
<reference evidence="5" key="2">
    <citation type="submission" date="2021-02" db="EMBL/GenBank/DDBJ databases">
        <title>Aspergillus chevalieri M1 genome sequence.</title>
        <authorList>
            <person name="Kadooka C."/>
            <person name="Mori K."/>
            <person name="Futagami T."/>
        </authorList>
    </citation>
    <scope>NUCLEOTIDE SEQUENCE</scope>
    <source>
        <strain evidence="5">M1</strain>
    </source>
</reference>
<dbReference type="PANTHER" id="PTHR43918">
    <property type="entry name" value="ACETYLCHOLINESTERASE"/>
    <property type="match status" value="1"/>
</dbReference>
<feature type="chain" id="PRO_5031111252" description="Carboxylesterase type B domain-containing protein" evidence="3">
    <location>
        <begin position="20"/>
        <end position="555"/>
    </location>
</feature>
<evidence type="ECO:0000259" key="4">
    <source>
        <dbReference type="Pfam" id="PF00135"/>
    </source>
</evidence>
<dbReference type="InterPro" id="IPR029058">
    <property type="entry name" value="AB_hydrolase_fold"/>
</dbReference>
<keyword evidence="3" id="KW-0732">Signal</keyword>
<evidence type="ECO:0000256" key="2">
    <source>
        <dbReference type="ARBA" id="ARBA00022801"/>
    </source>
</evidence>
<dbReference type="Gene3D" id="3.40.50.1820">
    <property type="entry name" value="alpha/beta hydrolase"/>
    <property type="match status" value="1"/>
</dbReference>
<dbReference type="SUPFAM" id="SSF53474">
    <property type="entry name" value="alpha/beta-Hydrolases"/>
    <property type="match status" value="1"/>
</dbReference>
<evidence type="ECO:0000313" key="5">
    <source>
        <dbReference type="EMBL" id="BCR89581.1"/>
    </source>
</evidence>
<dbReference type="PANTHER" id="PTHR43918:SF4">
    <property type="entry name" value="CARBOXYLIC ESTER HYDROLASE"/>
    <property type="match status" value="1"/>
</dbReference>
<evidence type="ECO:0000256" key="3">
    <source>
        <dbReference type="SAM" id="SignalP"/>
    </source>
</evidence>
<protein>
    <recommendedName>
        <fullName evidence="4">Carboxylesterase type B domain-containing protein</fullName>
    </recommendedName>
</protein>
<dbReference type="InterPro" id="IPR002018">
    <property type="entry name" value="CarbesteraseB"/>
</dbReference>
<dbReference type="KEGG" id="ache:ACHE_50779S"/>
<dbReference type="InterPro" id="IPR019819">
    <property type="entry name" value="Carboxylesterase_B_CS"/>
</dbReference>
<dbReference type="Proteomes" id="UP000637239">
    <property type="component" value="Chromosome 5"/>
</dbReference>
<gene>
    <name evidence="5" type="ORF">ACHE_50779S</name>
</gene>
<feature type="signal peptide" evidence="3">
    <location>
        <begin position="1"/>
        <end position="19"/>
    </location>
</feature>
<comment type="similarity">
    <text evidence="1">Belongs to the type-B carboxylesterase/lipase family.</text>
</comment>
<dbReference type="GeneID" id="66983939"/>
<dbReference type="PROSITE" id="PS00941">
    <property type="entry name" value="CARBOXYLESTERASE_B_2"/>
    <property type="match status" value="1"/>
</dbReference>
<reference evidence="5" key="1">
    <citation type="submission" date="2021-01" db="EMBL/GenBank/DDBJ databases">
        <authorList>
            <consortium name="Aspergillus chevalieri M1 genome sequencing consortium"/>
            <person name="Kazuki M."/>
            <person name="Futagami T."/>
        </authorList>
    </citation>
    <scope>NUCLEOTIDE SEQUENCE</scope>
    <source>
        <strain evidence="5">M1</strain>
    </source>
</reference>
<proteinExistence type="inferred from homology"/>
<organism evidence="5 6">
    <name type="scientific">Aspergillus chevalieri</name>
    <name type="common">Eurotium chevalieri</name>
    <dbReference type="NCBI Taxonomy" id="182096"/>
    <lineage>
        <taxon>Eukaryota</taxon>
        <taxon>Fungi</taxon>
        <taxon>Dikarya</taxon>
        <taxon>Ascomycota</taxon>
        <taxon>Pezizomycotina</taxon>
        <taxon>Eurotiomycetes</taxon>
        <taxon>Eurotiomycetidae</taxon>
        <taxon>Eurotiales</taxon>
        <taxon>Aspergillaceae</taxon>
        <taxon>Aspergillus</taxon>
        <taxon>Aspergillus subgen. Aspergillus</taxon>
    </lineage>
</organism>
<keyword evidence="6" id="KW-1185">Reference proteome</keyword>
<dbReference type="InterPro" id="IPR050654">
    <property type="entry name" value="AChE-related_enzymes"/>
</dbReference>
<feature type="domain" description="Carboxylesterase type B" evidence="4">
    <location>
        <begin position="24"/>
        <end position="523"/>
    </location>
</feature>
<keyword evidence="2" id="KW-0378">Hydrolase</keyword>
<dbReference type="GO" id="GO:0052689">
    <property type="term" value="F:carboxylic ester hydrolase activity"/>
    <property type="evidence" value="ECO:0007669"/>
    <property type="project" value="TreeGrafter"/>
</dbReference>
<name>A0A7R7VRY6_ASPCH</name>
<accession>A0A7R7VRY6</accession>
<dbReference type="Pfam" id="PF00135">
    <property type="entry name" value="COesterase"/>
    <property type="match status" value="1"/>
</dbReference>
<dbReference type="EMBL" id="AP024420">
    <property type="protein sequence ID" value="BCR89581.1"/>
    <property type="molecule type" value="Genomic_DNA"/>
</dbReference>
<evidence type="ECO:0000256" key="1">
    <source>
        <dbReference type="ARBA" id="ARBA00005964"/>
    </source>
</evidence>